<gene>
    <name evidence="1" type="ORF">CGI_10009005</name>
</gene>
<sequence length="122" mass="13697">MASNISVQKDDLGKISKILSTAINKHGEFWHREIDTITKNLISKVEEMESKHLVVLTKEEDEITHTISEITKSIADLKKLLDSKMFVVSPNTNPGMLNLDDCLLNSKCPYQTLGLGKSIQTR</sequence>
<name>K1QCN3_MAGGI</name>
<evidence type="ECO:0000313" key="1">
    <source>
        <dbReference type="EMBL" id="EKC19281.1"/>
    </source>
</evidence>
<proteinExistence type="predicted"/>
<dbReference type="InParanoid" id="K1QCN3"/>
<organism evidence="1">
    <name type="scientific">Magallana gigas</name>
    <name type="common">Pacific oyster</name>
    <name type="synonym">Crassostrea gigas</name>
    <dbReference type="NCBI Taxonomy" id="29159"/>
    <lineage>
        <taxon>Eukaryota</taxon>
        <taxon>Metazoa</taxon>
        <taxon>Spiralia</taxon>
        <taxon>Lophotrochozoa</taxon>
        <taxon>Mollusca</taxon>
        <taxon>Bivalvia</taxon>
        <taxon>Autobranchia</taxon>
        <taxon>Pteriomorphia</taxon>
        <taxon>Ostreida</taxon>
        <taxon>Ostreoidea</taxon>
        <taxon>Ostreidae</taxon>
        <taxon>Magallana</taxon>
    </lineage>
</organism>
<reference evidence="1" key="1">
    <citation type="journal article" date="2012" name="Nature">
        <title>The oyster genome reveals stress adaptation and complexity of shell formation.</title>
        <authorList>
            <person name="Zhang G."/>
            <person name="Fang X."/>
            <person name="Guo X."/>
            <person name="Li L."/>
            <person name="Luo R."/>
            <person name="Xu F."/>
            <person name="Yang P."/>
            <person name="Zhang L."/>
            <person name="Wang X."/>
            <person name="Qi H."/>
            <person name="Xiong Z."/>
            <person name="Que H."/>
            <person name="Xie Y."/>
            <person name="Holland P.W."/>
            <person name="Paps J."/>
            <person name="Zhu Y."/>
            <person name="Wu F."/>
            <person name="Chen Y."/>
            <person name="Wang J."/>
            <person name="Peng C."/>
            <person name="Meng J."/>
            <person name="Yang L."/>
            <person name="Liu J."/>
            <person name="Wen B."/>
            <person name="Zhang N."/>
            <person name="Huang Z."/>
            <person name="Zhu Q."/>
            <person name="Feng Y."/>
            <person name="Mount A."/>
            <person name="Hedgecock D."/>
            <person name="Xu Z."/>
            <person name="Liu Y."/>
            <person name="Domazet-Loso T."/>
            <person name="Du Y."/>
            <person name="Sun X."/>
            <person name="Zhang S."/>
            <person name="Liu B."/>
            <person name="Cheng P."/>
            <person name="Jiang X."/>
            <person name="Li J."/>
            <person name="Fan D."/>
            <person name="Wang W."/>
            <person name="Fu W."/>
            <person name="Wang T."/>
            <person name="Wang B."/>
            <person name="Zhang J."/>
            <person name="Peng Z."/>
            <person name="Li Y."/>
            <person name="Li N."/>
            <person name="Wang J."/>
            <person name="Chen M."/>
            <person name="He Y."/>
            <person name="Tan F."/>
            <person name="Song X."/>
            <person name="Zheng Q."/>
            <person name="Huang R."/>
            <person name="Yang H."/>
            <person name="Du X."/>
            <person name="Chen L."/>
            <person name="Yang M."/>
            <person name="Gaffney P.M."/>
            <person name="Wang S."/>
            <person name="Luo L."/>
            <person name="She Z."/>
            <person name="Ming Y."/>
            <person name="Huang W."/>
            <person name="Zhang S."/>
            <person name="Huang B."/>
            <person name="Zhang Y."/>
            <person name="Qu T."/>
            <person name="Ni P."/>
            <person name="Miao G."/>
            <person name="Wang J."/>
            <person name="Wang Q."/>
            <person name="Steinberg C.E."/>
            <person name="Wang H."/>
            <person name="Li N."/>
            <person name="Qian L."/>
            <person name="Zhang G."/>
            <person name="Li Y."/>
            <person name="Yang H."/>
            <person name="Liu X."/>
            <person name="Wang J."/>
            <person name="Yin Y."/>
            <person name="Wang J."/>
        </authorList>
    </citation>
    <scope>NUCLEOTIDE SEQUENCE [LARGE SCALE GENOMIC DNA]</scope>
    <source>
        <strain evidence="1">05x7-T-G4-1.051#20</strain>
    </source>
</reference>
<protein>
    <submittedName>
        <fullName evidence="1">Uncharacterized protein</fullName>
    </submittedName>
</protein>
<dbReference type="AlphaFoldDB" id="K1QCN3"/>
<dbReference type="EMBL" id="JH818688">
    <property type="protein sequence ID" value="EKC19281.1"/>
    <property type="molecule type" value="Genomic_DNA"/>
</dbReference>
<dbReference type="HOGENOM" id="CLU_2028938_0_0_1"/>
<accession>K1QCN3</accession>